<dbReference type="PROSITE" id="PS51186">
    <property type="entry name" value="GNAT"/>
    <property type="match status" value="1"/>
</dbReference>
<dbReference type="EMBL" id="JABZGF010000026">
    <property type="protein sequence ID" value="MBF0965936.1"/>
    <property type="molecule type" value="Genomic_DNA"/>
</dbReference>
<dbReference type="Gene3D" id="3.40.630.30">
    <property type="match status" value="1"/>
</dbReference>
<feature type="region of interest" description="Disordered" evidence="3">
    <location>
        <begin position="75"/>
        <end position="105"/>
    </location>
</feature>
<dbReference type="Pfam" id="PF00583">
    <property type="entry name" value="Acetyltransf_1"/>
    <property type="match status" value="1"/>
</dbReference>
<organism evidence="5 6">
    <name type="scientific">Actinomyces bouchesdurhonensis</name>
    <dbReference type="NCBI Taxonomy" id="1852361"/>
    <lineage>
        <taxon>Bacteria</taxon>
        <taxon>Bacillati</taxon>
        <taxon>Actinomycetota</taxon>
        <taxon>Actinomycetes</taxon>
        <taxon>Actinomycetales</taxon>
        <taxon>Actinomycetaceae</taxon>
        <taxon>Actinomyces</taxon>
    </lineage>
</organism>
<evidence type="ECO:0000313" key="6">
    <source>
        <dbReference type="Proteomes" id="UP000759246"/>
    </source>
</evidence>
<evidence type="ECO:0000256" key="3">
    <source>
        <dbReference type="SAM" id="MobiDB-lite"/>
    </source>
</evidence>
<feature type="domain" description="N-acetyltransferase" evidence="4">
    <location>
        <begin position="60"/>
        <end position="208"/>
    </location>
</feature>
<dbReference type="InterPro" id="IPR050832">
    <property type="entry name" value="Bact_Acetyltransf"/>
</dbReference>
<evidence type="ECO:0000313" key="5">
    <source>
        <dbReference type="EMBL" id="MBF0965936.1"/>
    </source>
</evidence>
<dbReference type="InterPro" id="IPR000182">
    <property type="entry name" value="GNAT_dom"/>
</dbReference>
<name>A0A929WVM7_9ACTO</name>
<dbReference type="SUPFAM" id="SSF55729">
    <property type="entry name" value="Acyl-CoA N-acyltransferases (Nat)"/>
    <property type="match status" value="1"/>
</dbReference>
<proteinExistence type="predicted"/>
<dbReference type="PANTHER" id="PTHR43877">
    <property type="entry name" value="AMINOALKYLPHOSPHONATE N-ACETYLTRANSFERASE-RELATED-RELATED"/>
    <property type="match status" value="1"/>
</dbReference>
<reference evidence="5" key="1">
    <citation type="submission" date="2020-04" db="EMBL/GenBank/DDBJ databases">
        <title>Deep metagenomics examines the oral microbiome during advanced dental caries in children, revealing novel taxa and co-occurrences with host molecules.</title>
        <authorList>
            <person name="Baker J.L."/>
            <person name="Morton J.T."/>
            <person name="Dinis M."/>
            <person name="Alvarez R."/>
            <person name="Tran N.C."/>
            <person name="Knight R."/>
            <person name="Edlund A."/>
        </authorList>
    </citation>
    <scope>NUCLEOTIDE SEQUENCE</scope>
    <source>
        <strain evidence="5">JCVI_30_bin.13</strain>
    </source>
</reference>
<evidence type="ECO:0000256" key="2">
    <source>
        <dbReference type="ARBA" id="ARBA00023315"/>
    </source>
</evidence>
<keyword evidence="2" id="KW-0012">Acyltransferase</keyword>
<evidence type="ECO:0000256" key="1">
    <source>
        <dbReference type="ARBA" id="ARBA00022679"/>
    </source>
</evidence>
<dbReference type="Proteomes" id="UP000759246">
    <property type="component" value="Unassembled WGS sequence"/>
</dbReference>
<dbReference type="InterPro" id="IPR016181">
    <property type="entry name" value="Acyl_CoA_acyltransferase"/>
</dbReference>
<sequence>MIRRATPADADALSVLSRTCFTQTFGHLYAPHDLALFLDQAYSPSVLHTELTDPAHATWLLFEESSDEAEDERCDRVTSGASPADAPSTRLDSARPEEEAHASSLQDPLIGYVTACPAHLPHPDVTPDDGEVQRLYVLRGHQGGGHGTTLLRTALEWLERNGPRTVWIGVWSENYGAQRFYARHGFDIVGEYLFMVGNHADREFITRRPARGRPA</sequence>
<comment type="caution">
    <text evidence="5">The sequence shown here is derived from an EMBL/GenBank/DDBJ whole genome shotgun (WGS) entry which is preliminary data.</text>
</comment>
<dbReference type="AlphaFoldDB" id="A0A929WVM7"/>
<gene>
    <name evidence="5" type="ORF">HXK09_01985</name>
</gene>
<feature type="compositionally biased region" description="Basic and acidic residues" evidence="3">
    <location>
        <begin position="92"/>
        <end position="101"/>
    </location>
</feature>
<protein>
    <submittedName>
        <fullName evidence="5">GNAT family N-acetyltransferase</fullName>
    </submittedName>
</protein>
<dbReference type="GO" id="GO:0016747">
    <property type="term" value="F:acyltransferase activity, transferring groups other than amino-acyl groups"/>
    <property type="evidence" value="ECO:0007669"/>
    <property type="project" value="InterPro"/>
</dbReference>
<keyword evidence="1" id="KW-0808">Transferase</keyword>
<evidence type="ECO:0000259" key="4">
    <source>
        <dbReference type="PROSITE" id="PS51186"/>
    </source>
</evidence>
<accession>A0A929WVM7</accession>